<dbReference type="Proteomes" id="UP000789901">
    <property type="component" value="Unassembled WGS sequence"/>
</dbReference>
<feature type="domain" description="hAT-like transposase RNase-H fold" evidence="8">
    <location>
        <begin position="282"/>
        <end position="364"/>
    </location>
</feature>
<evidence type="ECO:0000256" key="5">
    <source>
        <dbReference type="ARBA" id="ARBA00023125"/>
    </source>
</evidence>
<reference evidence="9 10" key="1">
    <citation type="submission" date="2021-06" db="EMBL/GenBank/DDBJ databases">
        <authorList>
            <person name="Kallberg Y."/>
            <person name="Tangrot J."/>
            <person name="Rosling A."/>
        </authorList>
    </citation>
    <scope>NUCLEOTIDE SEQUENCE [LARGE SCALE GENOMIC DNA]</scope>
    <source>
        <strain evidence="9 10">120-4 pot B 10/14</strain>
    </source>
</reference>
<keyword evidence="2" id="KW-0479">Metal-binding</keyword>
<evidence type="ECO:0000256" key="6">
    <source>
        <dbReference type="ARBA" id="ARBA00023242"/>
    </source>
</evidence>
<dbReference type="Pfam" id="PF14372">
    <property type="entry name" value="hAT-like_RNase-H"/>
    <property type="match status" value="1"/>
</dbReference>
<dbReference type="InterPro" id="IPR025525">
    <property type="entry name" value="hAT-like_transposase_RNase-H"/>
</dbReference>
<evidence type="ECO:0000256" key="3">
    <source>
        <dbReference type="ARBA" id="ARBA00022771"/>
    </source>
</evidence>
<keyword evidence="3" id="KW-0863">Zinc-finger</keyword>
<protein>
    <submittedName>
        <fullName evidence="9">29431_t:CDS:1</fullName>
    </submittedName>
</protein>
<name>A0ABN7V129_GIGMA</name>
<sequence>MNDLDSDINSERAESPDASHESDCIVIPSPEANCQNEWYNNTCKDDNMSYSPGILSTEEEVIPSGSNNTNQQISKRKYLTKKKEIAVQSTKHNNKINTFYSSNENFILPEQRDRIISDEVTRQSSDTSTKEIIDNVKHGICIIGMPNGKPCSKAIRTAIHDYIVTELIIAQNLPLSLVESEMFKQFAKIMDSRWTVPNKEKVKDLIDDGFKRICTALHNDLQQADTVSLTADMWTAYSHDKADTIANGKCLKEIMITESKWAKVASIINILKLFDDITNYISSSSYPTMKTIFDNEDLTDTDEELEELKSLANTINLTNTIKKTMAGLFEKYYKLSNDNLLFIVTSIDPRYKNIKLEETILDIQNYLRLGYDEETIDDTFEPLSNKVMLDISQSFLSSIFTAQPNIGRRNEKTRLAPQTFSKIVFCHANQQRYNTMFPDINM</sequence>
<evidence type="ECO:0000256" key="2">
    <source>
        <dbReference type="ARBA" id="ARBA00022723"/>
    </source>
</evidence>
<dbReference type="InterPro" id="IPR012337">
    <property type="entry name" value="RNaseH-like_sf"/>
</dbReference>
<dbReference type="PANTHER" id="PTHR46481">
    <property type="entry name" value="ZINC FINGER BED DOMAIN-CONTAINING PROTEIN 4"/>
    <property type="match status" value="1"/>
</dbReference>
<dbReference type="EMBL" id="CAJVQB010008226">
    <property type="protein sequence ID" value="CAG8715846.1"/>
    <property type="molecule type" value="Genomic_DNA"/>
</dbReference>
<organism evidence="9 10">
    <name type="scientific">Gigaspora margarita</name>
    <dbReference type="NCBI Taxonomy" id="4874"/>
    <lineage>
        <taxon>Eukaryota</taxon>
        <taxon>Fungi</taxon>
        <taxon>Fungi incertae sedis</taxon>
        <taxon>Mucoromycota</taxon>
        <taxon>Glomeromycotina</taxon>
        <taxon>Glomeromycetes</taxon>
        <taxon>Diversisporales</taxon>
        <taxon>Gigasporaceae</taxon>
        <taxon>Gigaspora</taxon>
    </lineage>
</organism>
<dbReference type="PANTHER" id="PTHR46481:SF10">
    <property type="entry name" value="ZINC FINGER BED DOMAIN-CONTAINING PROTEIN 39"/>
    <property type="match status" value="1"/>
</dbReference>
<feature type="compositionally biased region" description="Basic and acidic residues" evidence="7">
    <location>
        <begin position="9"/>
        <end position="23"/>
    </location>
</feature>
<evidence type="ECO:0000313" key="10">
    <source>
        <dbReference type="Proteomes" id="UP000789901"/>
    </source>
</evidence>
<gene>
    <name evidence="9" type="ORF">GMARGA_LOCUS13109</name>
</gene>
<evidence type="ECO:0000313" key="9">
    <source>
        <dbReference type="EMBL" id="CAG8715846.1"/>
    </source>
</evidence>
<dbReference type="InterPro" id="IPR052035">
    <property type="entry name" value="ZnF_BED_domain_contain"/>
</dbReference>
<evidence type="ECO:0000259" key="8">
    <source>
        <dbReference type="Pfam" id="PF14372"/>
    </source>
</evidence>
<evidence type="ECO:0000256" key="7">
    <source>
        <dbReference type="SAM" id="MobiDB-lite"/>
    </source>
</evidence>
<feature type="region of interest" description="Disordered" evidence="7">
    <location>
        <begin position="1"/>
        <end position="23"/>
    </location>
</feature>
<proteinExistence type="predicted"/>
<evidence type="ECO:0000256" key="1">
    <source>
        <dbReference type="ARBA" id="ARBA00004123"/>
    </source>
</evidence>
<accession>A0ABN7V129</accession>
<keyword evidence="4" id="KW-0862">Zinc</keyword>
<dbReference type="SUPFAM" id="SSF53098">
    <property type="entry name" value="Ribonuclease H-like"/>
    <property type="match status" value="1"/>
</dbReference>
<keyword evidence="5" id="KW-0238">DNA-binding</keyword>
<comment type="caution">
    <text evidence="9">The sequence shown here is derived from an EMBL/GenBank/DDBJ whole genome shotgun (WGS) entry which is preliminary data.</text>
</comment>
<comment type="subcellular location">
    <subcellularLocation>
        <location evidence="1">Nucleus</location>
    </subcellularLocation>
</comment>
<keyword evidence="6" id="KW-0539">Nucleus</keyword>
<evidence type="ECO:0000256" key="4">
    <source>
        <dbReference type="ARBA" id="ARBA00022833"/>
    </source>
</evidence>
<keyword evidence="10" id="KW-1185">Reference proteome</keyword>